<evidence type="ECO:0000313" key="2">
    <source>
        <dbReference type="Proteomes" id="UP001056120"/>
    </source>
</evidence>
<comment type="caution">
    <text evidence="1">The sequence shown here is derived from an EMBL/GenBank/DDBJ whole genome shotgun (WGS) entry which is preliminary data.</text>
</comment>
<reference evidence="2" key="1">
    <citation type="journal article" date="2022" name="Mol. Ecol. Resour.">
        <title>The genomes of chicory, endive, great burdock and yacon provide insights into Asteraceae palaeo-polyploidization history and plant inulin production.</title>
        <authorList>
            <person name="Fan W."/>
            <person name="Wang S."/>
            <person name="Wang H."/>
            <person name="Wang A."/>
            <person name="Jiang F."/>
            <person name="Liu H."/>
            <person name="Zhao H."/>
            <person name="Xu D."/>
            <person name="Zhang Y."/>
        </authorList>
    </citation>
    <scope>NUCLEOTIDE SEQUENCE [LARGE SCALE GENOMIC DNA]</scope>
    <source>
        <strain evidence="2">cv. Yunnan</strain>
    </source>
</reference>
<name>A0ACB8ZK84_9ASTR</name>
<reference evidence="1 2" key="2">
    <citation type="journal article" date="2022" name="Mol. Ecol. Resour.">
        <title>The genomes of chicory, endive, great burdock and yacon provide insights into Asteraceae paleo-polyploidization history and plant inulin production.</title>
        <authorList>
            <person name="Fan W."/>
            <person name="Wang S."/>
            <person name="Wang H."/>
            <person name="Wang A."/>
            <person name="Jiang F."/>
            <person name="Liu H."/>
            <person name="Zhao H."/>
            <person name="Xu D."/>
            <person name="Zhang Y."/>
        </authorList>
    </citation>
    <scope>NUCLEOTIDE SEQUENCE [LARGE SCALE GENOMIC DNA]</scope>
    <source>
        <strain evidence="2">cv. Yunnan</strain>
        <tissue evidence="1">Leaves</tissue>
    </source>
</reference>
<dbReference type="Proteomes" id="UP001056120">
    <property type="component" value="Linkage Group LG26"/>
</dbReference>
<sequence>MFCPTAALIGKVKNIRYEEKDVSMVMLGQLVEFTTAEGEWDETDFKGGMCLRFISVIADVGAKVSEILHRVDNQNGKSLEKNSKVLKGVQATREEPSTSSASASKGKAKSKAKGKSKRRSDGILSISNGYESSDESSGSFALTSVAGKAGP</sequence>
<organism evidence="1 2">
    <name type="scientific">Smallanthus sonchifolius</name>
    <dbReference type="NCBI Taxonomy" id="185202"/>
    <lineage>
        <taxon>Eukaryota</taxon>
        <taxon>Viridiplantae</taxon>
        <taxon>Streptophyta</taxon>
        <taxon>Embryophyta</taxon>
        <taxon>Tracheophyta</taxon>
        <taxon>Spermatophyta</taxon>
        <taxon>Magnoliopsida</taxon>
        <taxon>eudicotyledons</taxon>
        <taxon>Gunneridae</taxon>
        <taxon>Pentapetalae</taxon>
        <taxon>asterids</taxon>
        <taxon>campanulids</taxon>
        <taxon>Asterales</taxon>
        <taxon>Asteraceae</taxon>
        <taxon>Asteroideae</taxon>
        <taxon>Heliantheae alliance</taxon>
        <taxon>Millerieae</taxon>
        <taxon>Smallanthus</taxon>
    </lineage>
</organism>
<proteinExistence type="predicted"/>
<keyword evidence="2" id="KW-1185">Reference proteome</keyword>
<gene>
    <name evidence="1" type="ORF">L1987_79568</name>
</gene>
<dbReference type="EMBL" id="CM042043">
    <property type="protein sequence ID" value="KAI3696550.1"/>
    <property type="molecule type" value="Genomic_DNA"/>
</dbReference>
<evidence type="ECO:0000313" key="1">
    <source>
        <dbReference type="EMBL" id="KAI3696550.1"/>
    </source>
</evidence>
<protein>
    <submittedName>
        <fullName evidence="1">Uncharacterized protein</fullName>
    </submittedName>
</protein>
<accession>A0ACB8ZK84</accession>